<accession>A0A0B1T911</accession>
<evidence type="ECO:0000256" key="1">
    <source>
        <dbReference type="SAM" id="MobiDB-lite"/>
    </source>
</evidence>
<name>A0A0B1T911_OESDE</name>
<feature type="non-terminal residue" evidence="2">
    <location>
        <position position="1"/>
    </location>
</feature>
<dbReference type="Proteomes" id="UP000053660">
    <property type="component" value="Unassembled WGS sequence"/>
</dbReference>
<evidence type="ECO:0000313" key="2">
    <source>
        <dbReference type="EMBL" id="KHJ91870.1"/>
    </source>
</evidence>
<feature type="compositionally biased region" description="Basic residues" evidence="1">
    <location>
        <begin position="1"/>
        <end position="10"/>
    </location>
</feature>
<dbReference type="EMBL" id="KN551740">
    <property type="protein sequence ID" value="KHJ91870.1"/>
    <property type="molecule type" value="Genomic_DNA"/>
</dbReference>
<gene>
    <name evidence="2" type="ORF">OESDEN_08246</name>
</gene>
<feature type="region of interest" description="Disordered" evidence="1">
    <location>
        <begin position="1"/>
        <end position="30"/>
    </location>
</feature>
<proteinExistence type="predicted"/>
<evidence type="ECO:0000313" key="3">
    <source>
        <dbReference type="Proteomes" id="UP000053660"/>
    </source>
</evidence>
<reference evidence="2 3" key="1">
    <citation type="submission" date="2014-03" db="EMBL/GenBank/DDBJ databases">
        <title>Draft genome of the hookworm Oesophagostomum dentatum.</title>
        <authorList>
            <person name="Mitreva M."/>
        </authorList>
    </citation>
    <scope>NUCLEOTIDE SEQUENCE [LARGE SCALE GENOMIC DNA]</scope>
    <source>
        <strain evidence="2 3">OD-Hann</strain>
    </source>
</reference>
<sequence length="74" mass="8325">KHHSHSKKNRKEAIEASPPAVVLLPPTTPPVPIIARDPQTEFNVEPLKTATDVEYEFCPNINPEEIIEIPNGRY</sequence>
<protein>
    <submittedName>
        <fullName evidence="2">Uncharacterized protein</fullName>
    </submittedName>
</protein>
<dbReference type="AlphaFoldDB" id="A0A0B1T911"/>
<organism evidence="2 3">
    <name type="scientific">Oesophagostomum dentatum</name>
    <name type="common">Nodular worm</name>
    <dbReference type="NCBI Taxonomy" id="61180"/>
    <lineage>
        <taxon>Eukaryota</taxon>
        <taxon>Metazoa</taxon>
        <taxon>Ecdysozoa</taxon>
        <taxon>Nematoda</taxon>
        <taxon>Chromadorea</taxon>
        <taxon>Rhabditida</taxon>
        <taxon>Rhabditina</taxon>
        <taxon>Rhabditomorpha</taxon>
        <taxon>Strongyloidea</taxon>
        <taxon>Strongylidae</taxon>
        <taxon>Oesophagostomum</taxon>
    </lineage>
</organism>
<keyword evidence="3" id="KW-1185">Reference proteome</keyword>